<dbReference type="InterPro" id="IPR000551">
    <property type="entry name" value="MerR-type_HTH_dom"/>
</dbReference>
<dbReference type="GO" id="GO:0003677">
    <property type="term" value="F:DNA binding"/>
    <property type="evidence" value="ECO:0007669"/>
    <property type="project" value="UniProtKB-KW"/>
</dbReference>
<dbReference type="SUPFAM" id="SSF46955">
    <property type="entry name" value="Putative DNA-binding domain"/>
    <property type="match status" value="1"/>
</dbReference>
<dbReference type="PANTHER" id="PTHR30204:SF69">
    <property type="entry name" value="MERR-FAMILY TRANSCRIPTIONAL REGULATOR"/>
    <property type="match status" value="1"/>
</dbReference>
<keyword evidence="1" id="KW-0678">Repressor</keyword>
<geneLocation type="plasmid" evidence="6 7">
    <name>unnamed3</name>
</geneLocation>
<keyword evidence="6" id="KW-0614">Plasmid</keyword>
<keyword evidence="4" id="KW-0804">Transcription</keyword>
<gene>
    <name evidence="6" type="ORF">I6G38_21330</name>
</gene>
<sequence length="134" mass="14626">MADWTIAGLAREGGVGVETIRYYQRRGLLGTPERPQGPGRAGRIRRYGEEDARRLRFIRAAQQAGFTLEQIGALLALDATDDRARVRELARDRIAALDAQIAALQKARTSLDHLARECGSGAAGPCPILTSFDH</sequence>
<name>A0A7T3AER8_SPHPI</name>
<dbReference type="Proteomes" id="UP000594836">
    <property type="component" value="Plasmid unnamed3"/>
</dbReference>
<dbReference type="PANTHER" id="PTHR30204">
    <property type="entry name" value="REDOX-CYCLING DRUG-SENSING TRANSCRIPTIONAL ACTIVATOR SOXR"/>
    <property type="match status" value="1"/>
</dbReference>
<dbReference type="AlphaFoldDB" id="A0A7T3AER8"/>
<dbReference type="InterPro" id="IPR009061">
    <property type="entry name" value="DNA-bd_dom_put_sf"/>
</dbReference>
<evidence type="ECO:0000259" key="5">
    <source>
        <dbReference type="PROSITE" id="PS50937"/>
    </source>
</evidence>
<reference evidence="6 7" key="1">
    <citation type="submission" date="2020-12" db="EMBL/GenBank/DDBJ databases">
        <title>FDA dAtabase for Regulatory Grade micrObial Sequences (FDA-ARGOS): Supporting development and validation of Infectious Disease Dx tests.</title>
        <authorList>
            <person name="Sproer C."/>
            <person name="Gronow S."/>
            <person name="Severitt S."/>
            <person name="Schroder I."/>
            <person name="Tallon L."/>
            <person name="Sadzewicz L."/>
            <person name="Zhao X."/>
            <person name="Boylan J."/>
            <person name="Ott S."/>
            <person name="Bowen H."/>
            <person name="Vavikolanu K."/>
            <person name="Mehta A."/>
            <person name="Aluvathingal J."/>
            <person name="Nadendla S."/>
            <person name="Lowell S."/>
            <person name="Myers T."/>
            <person name="Yan Y."/>
            <person name="Sichtig H."/>
        </authorList>
    </citation>
    <scope>NUCLEOTIDE SEQUENCE [LARGE SCALE GENOMIC DNA]</scope>
    <source>
        <strain evidence="6 7">FDAARGOS_881</strain>
        <plasmid evidence="6 7">unnamed3</plasmid>
    </source>
</reference>
<dbReference type="SMART" id="SM00422">
    <property type="entry name" value="HTH_MERR"/>
    <property type="match status" value="1"/>
</dbReference>
<evidence type="ECO:0000313" key="7">
    <source>
        <dbReference type="Proteomes" id="UP000594836"/>
    </source>
</evidence>
<dbReference type="Pfam" id="PF09278">
    <property type="entry name" value="MerR-DNA-bind"/>
    <property type="match status" value="1"/>
</dbReference>
<dbReference type="InterPro" id="IPR015358">
    <property type="entry name" value="Tscrpt_reg_MerR_DNA-bd"/>
</dbReference>
<protein>
    <submittedName>
        <fullName evidence="6">MerR family DNA-binding protein</fullName>
    </submittedName>
</protein>
<evidence type="ECO:0000256" key="1">
    <source>
        <dbReference type="ARBA" id="ARBA00022491"/>
    </source>
</evidence>
<evidence type="ECO:0000256" key="4">
    <source>
        <dbReference type="ARBA" id="ARBA00023163"/>
    </source>
</evidence>
<keyword evidence="3 6" id="KW-0238">DNA-binding</keyword>
<dbReference type="RefSeq" id="WP_197939391.1">
    <property type="nucleotide sequence ID" value="NZ_CAURAN010000044.1"/>
</dbReference>
<keyword evidence="2" id="KW-0805">Transcription regulation</keyword>
<dbReference type="PRINTS" id="PR00040">
    <property type="entry name" value="HTHMERR"/>
</dbReference>
<accession>A0A7T3AER8</accession>
<feature type="domain" description="HTH merR-type" evidence="5">
    <location>
        <begin position="1"/>
        <end position="77"/>
    </location>
</feature>
<evidence type="ECO:0000313" key="6">
    <source>
        <dbReference type="EMBL" id="QPT11288.1"/>
    </source>
</evidence>
<evidence type="ECO:0000256" key="3">
    <source>
        <dbReference type="ARBA" id="ARBA00023125"/>
    </source>
</evidence>
<dbReference type="PROSITE" id="PS50937">
    <property type="entry name" value="HTH_MERR_2"/>
    <property type="match status" value="1"/>
</dbReference>
<dbReference type="GO" id="GO:0003700">
    <property type="term" value="F:DNA-binding transcription factor activity"/>
    <property type="evidence" value="ECO:0007669"/>
    <property type="project" value="InterPro"/>
</dbReference>
<dbReference type="InterPro" id="IPR047057">
    <property type="entry name" value="MerR_fam"/>
</dbReference>
<organism evidence="6 7">
    <name type="scientific">Sphingomonas paucimobilis</name>
    <name type="common">Pseudomonas paucimobilis</name>
    <dbReference type="NCBI Taxonomy" id="13689"/>
    <lineage>
        <taxon>Bacteria</taxon>
        <taxon>Pseudomonadati</taxon>
        <taxon>Pseudomonadota</taxon>
        <taxon>Alphaproteobacteria</taxon>
        <taxon>Sphingomonadales</taxon>
        <taxon>Sphingomonadaceae</taxon>
        <taxon>Sphingomonas</taxon>
    </lineage>
</organism>
<proteinExistence type="predicted"/>
<dbReference type="EMBL" id="CP065716">
    <property type="protein sequence ID" value="QPT11288.1"/>
    <property type="molecule type" value="Genomic_DNA"/>
</dbReference>
<evidence type="ECO:0000256" key="2">
    <source>
        <dbReference type="ARBA" id="ARBA00023015"/>
    </source>
</evidence>
<dbReference type="Gene3D" id="1.10.1660.10">
    <property type="match status" value="1"/>
</dbReference>